<name>A0A841BJD6_9ACTN</name>
<dbReference type="PROSITE" id="PS51318">
    <property type="entry name" value="TAT"/>
    <property type="match status" value="1"/>
</dbReference>
<keyword evidence="1" id="KW-0732">Signal</keyword>
<sequence length="384" mass="40038">MTSTNRRSAFKVLGVAAAGATAGALVGAAPALADTASGTIEVDSQAPTGDDAKLAAAMAAAAASPLKPTIVFSARTYTLNNTYTYFPGMRWSGPLGGTENEFGNTCVVKVNGAYLFASTAVRDTSIRGICFQGTGGNDFHQQTADLGGGPLHQDGKWREVGFKAFRSVMQSRHLRCSIEKMYCNNGTGTQFKLGGSDNYYFVEGSSYISSPVLPASAYYFHFTHMSESRFGEIYITTETATGVRVDGSYGDLQFLGTKFDCTGRTGADNCQGAQIIITGGQGVHLDRCWFYGGMTNPAATGRSGVDNGLISITGGTEHLVTSPKFGFGPYGPPAGTKLVASTVPTEVTHPQAISFGGAAVTRTGAFKGGSVYLTTGAPGWTVVP</sequence>
<feature type="chain" id="PRO_5032934543" description="Right-handed parallel beta-helix repeat-containing protein" evidence="1">
    <location>
        <begin position="34"/>
        <end position="384"/>
    </location>
</feature>
<evidence type="ECO:0000313" key="3">
    <source>
        <dbReference type="Proteomes" id="UP000587527"/>
    </source>
</evidence>
<dbReference type="EMBL" id="JACHMN010000001">
    <property type="protein sequence ID" value="MBB5867011.1"/>
    <property type="molecule type" value="Genomic_DNA"/>
</dbReference>
<evidence type="ECO:0000256" key="1">
    <source>
        <dbReference type="SAM" id="SignalP"/>
    </source>
</evidence>
<dbReference type="AlphaFoldDB" id="A0A841BJD6"/>
<evidence type="ECO:0000313" key="2">
    <source>
        <dbReference type="EMBL" id="MBB5867011.1"/>
    </source>
</evidence>
<reference evidence="2 3" key="1">
    <citation type="submission" date="2020-08" db="EMBL/GenBank/DDBJ databases">
        <title>Sequencing the genomes of 1000 actinobacteria strains.</title>
        <authorList>
            <person name="Klenk H.-P."/>
        </authorList>
    </citation>
    <scope>NUCLEOTIDE SEQUENCE [LARGE SCALE GENOMIC DNA]</scope>
    <source>
        <strain evidence="2 3">DSM 45362</strain>
    </source>
</reference>
<keyword evidence="3" id="KW-1185">Reference proteome</keyword>
<evidence type="ECO:0008006" key="4">
    <source>
        <dbReference type="Google" id="ProtNLM"/>
    </source>
</evidence>
<dbReference type="RefSeq" id="WP_184831267.1">
    <property type="nucleotide sequence ID" value="NZ_JACHMN010000001.1"/>
</dbReference>
<protein>
    <recommendedName>
        <fullName evidence="4">Right-handed parallel beta-helix repeat-containing protein</fullName>
    </recommendedName>
</protein>
<proteinExistence type="predicted"/>
<feature type="signal peptide" evidence="1">
    <location>
        <begin position="1"/>
        <end position="33"/>
    </location>
</feature>
<dbReference type="InterPro" id="IPR012334">
    <property type="entry name" value="Pectin_lyas_fold"/>
</dbReference>
<dbReference type="Gene3D" id="2.160.20.10">
    <property type="entry name" value="Single-stranded right-handed beta-helix, Pectin lyase-like"/>
    <property type="match status" value="1"/>
</dbReference>
<organism evidence="2 3">
    <name type="scientific">Allocatelliglobosispora scoriae</name>
    <dbReference type="NCBI Taxonomy" id="643052"/>
    <lineage>
        <taxon>Bacteria</taxon>
        <taxon>Bacillati</taxon>
        <taxon>Actinomycetota</taxon>
        <taxon>Actinomycetes</taxon>
        <taxon>Micromonosporales</taxon>
        <taxon>Micromonosporaceae</taxon>
        <taxon>Allocatelliglobosispora</taxon>
    </lineage>
</organism>
<gene>
    <name evidence="2" type="ORF">F4553_000390</name>
</gene>
<dbReference type="InterPro" id="IPR006311">
    <property type="entry name" value="TAT_signal"/>
</dbReference>
<comment type="caution">
    <text evidence="2">The sequence shown here is derived from an EMBL/GenBank/DDBJ whole genome shotgun (WGS) entry which is preliminary data.</text>
</comment>
<dbReference type="Proteomes" id="UP000587527">
    <property type="component" value="Unassembled WGS sequence"/>
</dbReference>
<accession>A0A841BJD6</accession>